<dbReference type="PANTHER" id="PTHR45824:SF21">
    <property type="entry name" value="GENOME ASSEMBLY, CHROMOSOME: A03"/>
    <property type="match status" value="1"/>
</dbReference>
<evidence type="ECO:0000313" key="2">
    <source>
        <dbReference type="EMBL" id="KAH0936196.1"/>
    </source>
</evidence>
<dbReference type="Proteomes" id="UP000824890">
    <property type="component" value="Unassembled WGS sequence"/>
</dbReference>
<dbReference type="InterPro" id="IPR011074">
    <property type="entry name" value="CRAL/TRIO_N_dom"/>
</dbReference>
<dbReference type="InterPro" id="IPR036273">
    <property type="entry name" value="CRAL/TRIO_N_dom_sf"/>
</dbReference>
<keyword evidence="3" id="KW-1185">Reference proteome</keyword>
<proteinExistence type="predicted"/>
<dbReference type="PANTHER" id="PTHR45824">
    <property type="entry name" value="GH16843P"/>
    <property type="match status" value="1"/>
</dbReference>
<dbReference type="InterPro" id="IPR001251">
    <property type="entry name" value="CRAL-TRIO_dom"/>
</dbReference>
<organism evidence="2 3">
    <name type="scientific">Brassica napus</name>
    <name type="common">Rape</name>
    <dbReference type="NCBI Taxonomy" id="3708"/>
    <lineage>
        <taxon>Eukaryota</taxon>
        <taxon>Viridiplantae</taxon>
        <taxon>Streptophyta</taxon>
        <taxon>Embryophyta</taxon>
        <taxon>Tracheophyta</taxon>
        <taxon>Spermatophyta</taxon>
        <taxon>Magnoliopsida</taxon>
        <taxon>eudicotyledons</taxon>
        <taxon>Gunneridae</taxon>
        <taxon>Pentapetalae</taxon>
        <taxon>rosids</taxon>
        <taxon>malvids</taxon>
        <taxon>Brassicales</taxon>
        <taxon>Brassicaceae</taxon>
        <taxon>Brassiceae</taxon>
        <taxon>Brassica</taxon>
    </lineage>
</organism>
<dbReference type="SUPFAM" id="SSF52087">
    <property type="entry name" value="CRAL/TRIO domain"/>
    <property type="match status" value="1"/>
</dbReference>
<dbReference type="CDD" id="cd00170">
    <property type="entry name" value="SEC14"/>
    <property type="match status" value="1"/>
</dbReference>
<gene>
    <name evidence="2" type="ORF">HID58_013313</name>
</gene>
<dbReference type="SMART" id="SM01100">
    <property type="entry name" value="CRAL_TRIO_N"/>
    <property type="match status" value="1"/>
</dbReference>
<comment type="caution">
    <text evidence="2">The sequence shown here is derived from an EMBL/GenBank/DDBJ whole genome shotgun (WGS) entry which is preliminary data.</text>
</comment>
<feature type="domain" description="CRAL-TRIO" evidence="1">
    <location>
        <begin position="122"/>
        <end position="267"/>
    </location>
</feature>
<dbReference type="SMART" id="SM00516">
    <property type="entry name" value="SEC14"/>
    <property type="match status" value="1"/>
</dbReference>
<dbReference type="Gene3D" id="3.40.525.10">
    <property type="entry name" value="CRAL-TRIO lipid binding domain"/>
    <property type="match status" value="1"/>
</dbReference>
<reference evidence="2 3" key="1">
    <citation type="submission" date="2021-05" db="EMBL/GenBank/DDBJ databases">
        <title>Genome Assembly of Synthetic Allotetraploid Brassica napus Reveals Homoeologous Exchanges between Subgenomes.</title>
        <authorList>
            <person name="Davis J.T."/>
        </authorList>
    </citation>
    <scope>NUCLEOTIDE SEQUENCE [LARGE SCALE GENOMIC DNA]</scope>
    <source>
        <strain evidence="3">cv. Da-Ae</strain>
        <tissue evidence="2">Seedling</tissue>
    </source>
</reference>
<evidence type="ECO:0000259" key="1">
    <source>
        <dbReference type="PROSITE" id="PS50191"/>
    </source>
</evidence>
<evidence type="ECO:0000313" key="3">
    <source>
        <dbReference type="Proteomes" id="UP000824890"/>
    </source>
</evidence>
<name>A0ABQ8E3J3_BRANA</name>
<dbReference type="SUPFAM" id="SSF46938">
    <property type="entry name" value="CRAL/TRIO N-terminal domain"/>
    <property type="match status" value="1"/>
</dbReference>
<dbReference type="InterPro" id="IPR036865">
    <property type="entry name" value="CRAL-TRIO_dom_sf"/>
</dbReference>
<protein>
    <recommendedName>
        <fullName evidence="1">CRAL-TRIO domain-containing protein</fullName>
    </recommendedName>
</protein>
<dbReference type="Pfam" id="PF00650">
    <property type="entry name" value="CRAL_TRIO"/>
    <property type="match status" value="1"/>
</dbReference>
<dbReference type="InterPro" id="IPR052578">
    <property type="entry name" value="PI_Transfer_CRAL-TRIO"/>
</dbReference>
<dbReference type="PROSITE" id="PS50191">
    <property type="entry name" value="CRAL_TRIO"/>
    <property type="match status" value="1"/>
</dbReference>
<sequence>MIRLASGPNPIDPSALKLSSLEIKDLLPNMSAHQLEDNSQQDNKVSKLKSALGPLSGHSLVFCSDASLRRYLDARSWNVENAKQMIEETLKWRSTYKPHEIPWHEVAHEGETGKVSRASFHDRHGRTVLIMRPGLQNTTSAEGNIRHLVYLLENAIINLPKGQEQMSWLIDFTGWSMANNAPMKTTRDIIYILQNHYPERLGMSFLYNPPRLFQAGYKAVKYFLDPRTAQKVNFVYPNDKASDELMRSHFDMENLPKEFGGEATLEYDHEEFSRQMFEDDLKTAKFWGLEEKQYLKPNGFSPADVVPEPATSLASVAN</sequence>
<accession>A0ABQ8E3J3</accession>
<dbReference type="EMBL" id="JAGKQM010000003">
    <property type="protein sequence ID" value="KAH0936196.1"/>
    <property type="molecule type" value="Genomic_DNA"/>
</dbReference>